<evidence type="ECO:0000259" key="1">
    <source>
        <dbReference type="PROSITE" id="PS50105"/>
    </source>
</evidence>
<name>A0A6F9DRQ1_9ASCI</name>
<dbReference type="Gene3D" id="1.10.150.50">
    <property type="entry name" value="Transcription Factor, Ets-1"/>
    <property type="match status" value="1"/>
</dbReference>
<dbReference type="InterPro" id="IPR013761">
    <property type="entry name" value="SAM/pointed_sf"/>
</dbReference>
<dbReference type="PANTHER" id="PTHR46829">
    <property type="entry name" value="STERILE ALPHA MOTIF DOMAIN-CONTAINING PROTEIN 15"/>
    <property type="match status" value="1"/>
</dbReference>
<reference evidence="2" key="1">
    <citation type="submission" date="2020-04" db="EMBL/GenBank/DDBJ databases">
        <authorList>
            <person name="Neveu A P."/>
        </authorList>
    </citation>
    <scope>NUCLEOTIDE SEQUENCE</scope>
    <source>
        <tissue evidence="2">Whole embryo</tissue>
    </source>
</reference>
<dbReference type="PROSITE" id="PS50105">
    <property type="entry name" value="SAM_DOMAIN"/>
    <property type="match status" value="1"/>
</dbReference>
<dbReference type="SMART" id="SM00454">
    <property type="entry name" value="SAM"/>
    <property type="match status" value="1"/>
</dbReference>
<dbReference type="AlphaFoldDB" id="A0A6F9DRQ1"/>
<dbReference type="SUPFAM" id="SSF47769">
    <property type="entry name" value="SAM/Pointed domain"/>
    <property type="match status" value="1"/>
</dbReference>
<organism evidence="2">
    <name type="scientific">Phallusia mammillata</name>
    <dbReference type="NCBI Taxonomy" id="59560"/>
    <lineage>
        <taxon>Eukaryota</taxon>
        <taxon>Metazoa</taxon>
        <taxon>Chordata</taxon>
        <taxon>Tunicata</taxon>
        <taxon>Ascidiacea</taxon>
        <taxon>Phlebobranchia</taxon>
        <taxon>Ascidiidae</taxon>
        <taxon>Phallusia</taxon>
    </lineage>
</organism>
<dbReference type="EMBL" id="LR789989">
    <property type="protein sequence ID" value="CAB3265851.1"/>
    <property type="molecule type" value="mRNA"/>
</dbReference>
<protein>
    <submittedName>
        <fullName evidence="2">Sterile alpha motif domain-containing protein 15-like</fullName>
    </submittedName>
</protein>
<dbReference type="InterPro" id="IPR001660">
    <property type="entry name" value="SAM"/>
</dbReference>
<gene>
    <name evidence="2" type="primary">Samd15</name>
</gene>
<accession>A0A6F9DRQ1</accession>
<proteinExistence type="evidence at transcript level"/>
<sequence length="124" mass="14164">MASPVKEEDLLVPTCIHWTTDDVANWIEELGFPQYRNCFTTNLINGRKLVLVNSSLLPRLGITDFDHILFISSNVRQLLGLEKPFWNRSIADPPNTPMGSYLDKISRTGPSVEKLTYSQFLRHC</sequence>
<dbReference type="PANTHER" id="PTHR46829:SF1">
    <property type="entry name" value="STERILE ALPHA MOTIF DOMAIN-CONTAINING PROTEIN 15"/>
    <property type="match status" value="1"/>
</dbReference>
<dbReference type="Pfam" id="PF00536">
    <property type="entry name" value="SAM_1"/>
    <property type="match status" value="1"/>
</dbReference>
<evidence type="ECO:0000313" key="2">
    <source>
        <dbReference type="EMBL" id="CAB3265851.1"/>
    </source>
</evidence>
<dbReference type="CDD" id="cd09530">
    <property type="entry name" value="SAM_Samd14"/>
    <property type="match status" value="1"/>
</dbReference>
<feature type="domain" description="SAM" evidence="1">
    <location>
        <begin position="18"/>
        <end position="81"/>
    </location>
</feature>